<comment type="caution">
    <text evidence="2">The sequence shown here is derived from an EMBL/GenBank/DDBJ whole genome shotgun (WGS) entry which is preliminary data.</text>
</comment>
<reference evidence="2" key="1">
    <citation type="submission" date="2022-08" db="EMBL/GenBank/DDBJ databases">
        <title>Genome analysis of Corynebacteriales strain.</title>
        <authorList>
            <person name="Lee S.D."/>
        </authorList>
    </citation>
    <scope>NUCLEOTIDE SEQUENCE</scope>
    <source>
        <strain evidence="2">D3-21</strain>
    </source>
</reference>
<proteinExistence type="predicted"/>
<dbReference type="PROSITE" id="PS51257">
    <property type="entry name" value="PROKAR_LIPOPROTEIN"/>
    <property type="match status" value="1"/>
</dbReference>
<feature type="chain" id="PRO_5040933797" evidence="1">
    <location>
        <begin position="21"/>
        <end position="193"/>
    </location>
</feature>
<protein>
    <submittedName>
        <fullName evidence="2">Uncharacterized protein</fullName>
    </submittedName>
</protein>
<sequence>MRWRYAAVAGLAGLSLVAGCASDGGSTAASATSSAAPSTANATAAHAATPIVTTPVPPPPDPFAGPAQDVSAAVVAGRYSFTSPDGTFRCAIVSASGAHAGSATCQGITASVPPRPATCAAAQPWGDGMQVDDSGRVGYLCGTLPPAESAPIVADSVIHALGFTCVAHAGSTYCRDDVSEHGFRIAQDSHAVF</sequence>
<keyword evidence="1" id="KW-0732">Signal</keyword>
<dbReference type="Proteomes" id="UP001152755">
    <property type="component" value="Unassembled WGS sequence"/>
</dbReference>
<accession>A0A9X4RE84</accession>
<dbReference type="RefSeq" id="WP_332520130.1">
    <property type="nucleotide sequence ID" value="NZ_JANRHA010000008.1"/>
</dbReference>
<keyword evidence="3" id="KW-1185">Reference proteome</keyword>
<dbReference type="AlphaFoldDB" id="A0A9X4RE84"/>
<name>A0A9X4RE84_9ACTN</name>
<evidence type="ECO:0000313" key="2">
    <source>
        <dbReference type="EMBL" id="MDG3015620.1"/>
    </source>
</evidence>
<gene>
    <name evidence="2" type="ORF">NVS88_13750</name>
</gene>
<evidence type="ECO:0000313" key="3">
    <source>
        <dbReference type="Proteomes" id="UP001152755"/>
    </source>
</evidence>
<organism evidence="2 3">
    <name type="scientific">Speluncibacter jeojiensis</name>
    <dbReference type="NCBI Taxonomy" id="2710754"/>
    <lineage>
        <taxon>Bacteria</taxon>
        <taxon>Bacillati</taxon>
        <taxon>Actinomycetota</taxon>
        <taxon>Actinomycetes</taxon>
        <taxon>Mycobacteriales</taxon>
        <taxon>Speluncibacteraceae</taxon>
        <taxon>Speluncibacter</taxon>
    </lineage>
</organism>
<dbReference type="EMBL" id="JANRHA010000008">
    <property type="protein sequence ID" value="MDG3015620.1"/>
    <property type="molecule type" value="Genomic_DNA"/>
</dbReference>
<feature type="signal peptide" evidence="1">
    <location>
        <begin position="1"/>
        <end position="20"/>
    </location>
</feature>
<evidence type="ECO:0000256" key="1">
    <source>
        <dbReference type="SAM" id="SignalP"/>
    </source>
</evidence>